<feature type="compositionally biased region" description="Low complexity" evidence="15">
    <location>
        <begin position="115"/>
        <end position="124"/>
    </location>
</feature>
<dbReference type="PANTHER" id="PTHR16036:SF2">
    <property type="entry name" value="TRNA ENDONUCLEASE ANKZF1"/>
    <property type="match status" value="1"/>
</dbReference>
<name>A0A397J9H9_9GLOM</name>
<evidence type="ECO:0000256" key="7">
    <source>
        <dbReference type="ARBA" id="ARBA00022759"/>
    </source>
</evidence>
<dbReference type="Proteomes" id="UP000266861">
    <property type="component" value="Unassembled WGS sequence"/>
</dbReference>
<dbReference type="InterPro" id="IPR036770">
    <property type="entry name" value="Ankyrin_rpt-contain_sf"/>
</dbReference>
<evidence type="ECO:0000313" key="18">
    <source>
        <dbReference type="Proteomes" id="UP000266861"/>
    </source>
</evidence>
<evidence type="ECO:0000256" key="11">
    <source>
        <dbReference type="ARBA" id="ARBA00023043"/>
    </source>
</evidence>
<dbReference type="OrthoDB" id="429841at2759"/>
<evidence type="ECO:0000256" key="15">
    <source>
        <dbReference type="SAM" id="MobiDB-lite"/>
    </source>
</evidence>
<dbReference type="GO" id="GO:0005737">
    <property type="term" value="C:cytoplasm"/>
    <property type="evidence" value="ECO:0007669"/>
    <property type="project" value="UniProtKB-SubCell"/>
</dbReference>
<evidence type="ECO:0000256" key="5">
    <source>
        <dbReference type="ARBA" id="ARBA00022723"/>
    </source>
</evidence>
<comment type="domain">
    <text evidence="14">The VLRF1 domain mediates binding to the 60S ribosomal subunit.</text>
</comment>
<dbReference type="Gene3D" id="1.25.40.20">
    <property type="entry name" value="Ankyrin repeat-containing domain"/>
    <property type="match status" value="1"/>
</dbReference>
<reference evidence="17 18" key="1">
    <citation type="submission" date="2018-08" db="EMBL/GenBank/DDBJ databases">
        <title>Genome and evolution of the arbuscular mycorrhizal fungus Diversispora epigaea (formerly Glomus versiforme) and its bacterial endosymbionts.</title>
        <authorList>
            <person name="Sun X."/>
            <person name="Fei Z."/>
            <person name="Harrison M."/>
        </authorList>
    </citation>
    <scope>NUCLEOTIDE SEQUENCE [LARGE SCALE GENOMIC DNA]</scope>
    <source>
        <strain evidence="17 18">IT104</strain>
    </source>
</reference>
<keyword evidence="12" id="KW-0175">Coiled coil</keyword>
<dbReference type="EMBL" id="PQFF01000099">
    <property type="protein sequence ID" value="RHZ82636.1"/>
    <property type="molecule type" value="Genomic_DNA"/>
</dbReference>
<evidence type="ECO:0000256" key="14">
    <source>
        <dbReference type="PROSITE-ProRule" id="PRU01389"/>
    </source>
</evidence>
<evidence type="ECO:0000256" key="13">
    <source>
        <dbReference type="PROSITE-ProRule" id="PRU00023"/>
    </source>
</evidence>
<dbReference type="Pfam" id="PF00023">
    <property type="entry name" value="Ank"/>
    <property type="match status" value="1"/>
</dbReference>
<feature type="repeat" description="ANK" evidence="13">
    <location>
        <begin position="461"/>
        <end position="493"/>
    </location>
</feature>
<keyword evidence="5" id="KW-0479">Metal-binding</keyword>
<keyword evidence="6" id="KW-0677">Repeat</keyword>
<feature type="domain" description="VLRF1" evidence="16">
    <location>
        <begin position="202"/>
        <end position="354"/>
    </location>
</feature>
<comment type="caution">
    <text evidence="17">The sequence shown here is derived from an EMBL/GenBank/DDBJ whole genome shotgun (WGS) entry which is preliminary data.</text>
</comment>
<evidence type="ECO:0000256" key="3">
    <source>
        <dbReference type="ARBA" id="ARBA00022490"/>
    </source>
</evidence>
<dbReference type="STRING" id="1348612.A0A397J9H9"/>
<dbReference type="AlphaFoldDB" id="A0A397J9H9"/>
<keyword evidence="9 14" id="KW-0378">Hydrolase</keyword>
<dbReference type="PROSITE" id="PS52044">
    <property type="entry name" value="VLRF1"/>
    <property type="match status" value="1"/>
</dbReference>
<dbReference type="Pfam" id="PF18826">
    <property type="entry name" value="bVLRF1"/>
    <property type="match status" value="1"/>
</dbReference>
<accession>A0A397J9H9</accession>
<keyword evidence="7 14" id="KW-0255">Endonuclease</keyword>
<feature type="active site" evidence="14">
    <location>
        <position position="256"/>
    </location>
</feature>
<organism evidence="17 18">
    <name type="scientific">Diversispora epigaea</name>
    <dbReference type="NCBI Taxonomy" id="1348612"/>
    <lineage>
        <taxon>Eukaryota</taxon>
        <taxon>Fungi</taxon>
        <taxon>Fungi incertae sedis</taxon>
        <taxon>Mucoromycota</taxon>
        <taxon>Glomeromycotina</taxon>
        <taxon>Glomeromycetes</taxon>
        <taxon>Diversisporales</taxon>
        <taxon>Diversisporaceae</taxon>
        <taxon>Diversispora</taxon>
    </lineage>
</organism>
<evidence type="ECO:0000256" key="6">
    <source>
        <dbReference type="ARBA" id="ARBA00022737"/>
    </source>
</evidence>
<keyword evidence="10" id="KW-0862">Zinc</keyword>
<dbReference type="PROSITE" id="PS50297">
    <property type="entry name" value="ANK_REP_REGION"/>
    <property type="match status" value="1"/>
</dbReference>
<dbReference type="InterPro" id="IPR002110">
    <property type="entry name" value="Ankyrin_rpt"/>
</dbReference>
<feature type="region of interest" description="Disordered" evidence="15">
    <location>
        <begin position="248"/>
        <end position="273"/>
    </location>
</feature>
<protein>
    <recommendedName>
        <fullName evidence="16">VLRF1 domain-containing protein</fullName>
    </recommendedName>
</protein>
<keyword evidence="18" id="KW-1185">Reference proteome</keyword>
<evidence type="ECO:0000256" key="1">
    <source>
        <dbReference type="ARBA" id="ARBA00004496"/>
    </source>
</evidence>
<feature type="region of interest" description="Disordered" evidence="15">
    <location>
        <begin position="115"/>
        <end position="137"/>
    </location>
</feature>
<dbReference type="PROSITE" id="PS50088">
    <property type="entry name" value="ANK_REPEAT"/>
    <property type="match status" value="1"/>
</dbReference>
<feature type="compositionally biased region" description="Basic and acidic residues" evidence="15">
    <location>
        <begin position="575"/>
        <end position="586"/>
    </location>
</feature>
<evidence type="ECO:0000256" key="8">
    <source>
        <dbReference type="ARBA" id="ARBA00022771"/>
    </source>
</evidence>
<dbReference type="GO" id="GO:0016787">
    <property type="term" value="F:hydrolase activity"/>
    <property type="evidence" value="ECO:0007669"/>
    <property type="project" value="UniProtKB-KW"/>
</dbReference>
<feature type="region of interest" description="Disordered" evidence="15">
    <location>
        <begin position="526"/>
        <end position="586"/>
    </location>
</feature>
<feature type="compositionally biased region" description="Basic residues" evidence="15">
    <location>
        <begin position="545"/>
        <end position="554"/>
    </location>
</feature>
<dbReference type="InterPro" id="IPR047139">
    <property type="entry name" value="ANKZ1/VMS1"/>
</dbReference>
<evidence type="ECO:0000256" key="2">
    <source>
        <dbReference type="ARBA" id="ARBA00009262"/>
    </source>
</evidence>
<feature type="compositionally biased region" description="Polar residues" evidence="15">
    <location>
        <begin position="562"/>
        <end position="574"/>
    </location>
</feature>
<dbReference type="InterPro" id="IPR041540">
    <property type="entry name" value="VATC"/>
</dbReference>
<evidence type="ECO:0000256" key="4">
    <source>
        <dbReference type="ARBA" id="ARBA00022722"/>
    </source>
</evidence>
<sequence length="670" mass="77147">MDYKTILDRPINFFSLAADNSSTFEFCKLDSLSQLDKIERENSLTIKNEPFRPTCLACGNLSFVDVEQQRAHYKLDWHRFNVKRRAVGQSLGSTNHVPVSEQEFEELMGGESLSSISGSETLCSDSSSQEDSTNEFLNDDRNDINEIVEVKKRNSQPILWFTSSNILEDRIYLGVYKNILHNRGEGSPHNDIKKLINPEDYKPKYWSMFIMGGGHFAGLILDIVQNLEVTNPKEIKVIVHKTFHRYTTRRKQGGSQTNSDKAKGKSKSAGASLRRYNEDALRDDIRSLFHQWKSMIDQSKLVFIHAPSYNKKMIYNYDGAVLKKDDPRIRSFPFSTRRATFNELKRCFIEFTTVKVLRKSVETLQNEDLQCESVQRSIKDKPPLDVKFDISTKQTITKEAIKTKRSTSETTKTEPLISDTILKLINLTEQGKLDLMKQHIFKHSLNILDPLPDTYVTENFKKQTLLHISSLLGHYSITEYLLEQGADPTIVTSKNFTPYDVAKDKETRNIFRRYFAEHPDQWDWKSAHVPSPLTKEMEEKSKEKKKERKKKLTPSKKEKNLPESQQNVISIENNTESKDKSVESKKNKSNIIFENTDDIFLGISPEMRMRIEREKRARAAEARFGTTSRNSSSNVCTICGKSLSGLTPFEIMQAKFCSTTCVGKYRELHD</sequence>
<evidence type="ECO:0000259" key="16">
    <source>
        <dbReference type="PROSITE" id="PS52044"/>
    </source>
</evidence>
<evidence type="ECO:0000256" key="12">
    <source>
        <dbReference type="ARBA" id="ARBA00023054"/>
    </source>
</evidence>
<keyword evidence="8" id="KW-0863">Zinc-finger</keyword>
<evidence type="ECO:0000256" key="10">
    <source>
        <dbReference type="ARBA" id="ARBA00022833"/>
    </source>
</evidence>
<dbReference type="GO" id="GO:0036503">
    <property type="term" value="P:ERAD pathway"/>
    <property type="evidence" value="ECO:0007669"/>
    <property type="project" value="TreeGrafter"/>
</dbReference>
<dbReference type="SUPFAM" id="SSF48403">
    <property type="entry name" value="Ankyrin repeat"/>
    <property type="match status" value="1"/>
</dbReference>
<feature type="compositionally biased region" description="Basic and acidic residues" evidence="15">
    <location>
        <begin position="535"/>
        <end position="544"/>
    </location>
</feature>
<dbReference type="Pfam" id="PF18716">
    <property type="entry name" value="VATC"/>
    <property type="match status" value="1"/>
</dbReference>
<comment type="similarity">
    <text evidence="2 14">Belongs to the ANKZF1/VMS1 family.</text>
</comment>
<dbReference type="InterPro" id="IPR041175">
    <property type="entry name" value="VLRF1/Vms1"/>
</dbReference>
<evidence type="ECO:0000313" key="17">
    <source>
        <dbReference type="EMBL" id="RHZ82636.1"/>
    </source>
</evidence>
<dbReference type="GO" id="GO:0004519">
    <property type="term" value="F:endonuclease activity"/>
    <property type="evidence" value="ECO:0007669"/>
    <property type="project" value="UniProtKB-KW"/>
</dbReference>
<keyword evidence="3 14" id="KW-0963">Cytoplasm</keyword>
<evidence type="ECO:0000256" key="9">
    <source>
        <dbReference type="ARBA" id="ARBA00022801"/>
    </source>
</evidence>
<keyword evidence="4 14" id="KW-0540">Nuclease</keyword>
<dbReference type="GO" id="GO:0008270">
    <property type="term" value="F:zinc ion binding"/>
    <property type="evidence" value="ECO:0007669"/>
    <property type="project" value="UniProtKB-KW"/>
</dbReference>
<keyword evidence="11 13" id="KW-0040">ANK repeat</keyword>
<gene>
    <name evidence="17" type="ORF">Glove_106g13</name>
</gene>
<comment type="subcellular location">
    <subcellularLocation>
        <location evidence="1">Cytoplasm</location>
    </subcellularLocation>
</comment>
<proteinExistence type="inferred from homology"/>
<dbReference type="PANTHER" id="PTHR16036">
    <property type="entry name" value="ANKYRIN REPEAT AND ZINC FINGER DOMAIN-CONTAINING PROTEIN 1"/>
    <property type="match status" value="1"/>
</dbReference>
<feature type="compositionally biased region" description="Polar residues" evidence="15">
    <location>
        <begin position="125"/>
        <end position="136"/>
    </location>
</feature>